<evidence type="ECO:0000256" key="1">
    <source>
        <dbReference type="SAM" id="SignalP"/>
    </source>
</evidence>
<dbReference type="InterPro" id="IPR006311">
    <property type="entry name" value="TAT_signal"/>
</dbReference>
<evidence type="ECO:0000313" key="2">
    <source>
        <dbReference type="EMBL" id="ABJ87693.1"/>
    </source>
</evidence>
<dbReference type="InParanoid" id="Q01RM7"/>
<dbReference type="Gene3D" id="3.20.20.80">
    <property type="entry name" value="Glycosidases"/>
    <property type="match status" value="1"/>
</dbReference>
<dbReference type="eggNOG" id="COG3534">
    <property type="taxonomic scope" value="Bacteria"/>
</dbReference>
<dbReference type="PANTHER" id="PTHR43576:SF3">
    <property type="entry name" value="ALPHA-L-ARABINOFURANOSIDASE C"/>
    <property type="match status" value="1"/>
</dbReference>
<dbReference type="HOGENOM" id="CLU_1843804_0_0_0"/>
<dbReference type="GO" id="GO:0000272">
    <property type="term" value="P:polysaccharide catabolic process"/>
    <property type="evidence" value="ECO:0007669"/>
    <property type="project" value="TreeGrafter"/>
</dbReference>
<name>Q01RM7_SOLUE</name>
<dbReference type="KEGG" id="sus:Acid_6773"/>
<dbReference type="PROSITE" id="PS51318">
    <property type="entry name" value="TAT"/>
    <property type="match status" value="1"/>
</dbReference>
<gene>
    <name evidence="2" type="ordered locus">Acid_6773</name>
</gene>
<feature type="signal peptide" evidence="1">
    <location>
        <begin position="1"/>
        <end position="20"/>
    </location>
</feature>
<dbReference type="STRING" id="234267.Acid_6773"/>
<dbReference type="InterPro" id="IPR017853">
    <property type="entry name" value="GH"/>
</dbReference>
<dbReference type="CAZy" id="GH51">
    <property type="family name" value="Glycoside Hydrolase Family 51"/>
</dbReference>
<protein>
    <submittedName>
        <fullName evidence="2">Alpha-L-arabinofuranosidase-like protein</fullName>
    </submittedName>
</protein>
<reference evidence="2" key="1">
    <citation type="submission" date="2006-10" db="EMBL/GenBank/DDBJ databases">
        <title>Complete sequence of Solibacter usitatus Ellin6076.</title>
        <authorList>
            <consortium name="US DOE Joint Genome Institute"/>
            <person name="Copeland A."/>
            <person name="Lucas S."/>
            <person name="Lapidus A."/>
            <person name="Barry K."/>
            <person name="Detter J.C."/>
            <person name="Glavina del Rio T."/>
            <person name="Hammon N."/>
            <person name="Israni S."/>
            <person name="Dalin E."/>
            <person name="Tice H."/>
            <person name="Pitluck S."/>
            <person name="Thompson L.S."/>
            <person name="Brettin T."/>
            <person name="Bruce D."/>
            <person name="Han C."/>
            <person name="Tapia R."/>
            <person name="Gilna P."/>
            <person name="Schmutz J."/>
            <person name="Larimer F."/>
            <person name="Land M."/>
            <person name="Hauser L."/>
            <person name="Kyrpides N."/>
            <person name="Mikhailova N."/>
            <person name="Janssen P.H."/>
            <person name="Kuske C.R."/>
            <person name="Richardson P."/>
        </authorList>
    </citation>
    <scope>NUCLEOTIDE SEQUENCE</scope>
    <source>
        <strain evidence="2">Ellin6076</strain>
    </source>
</reference>
<dbReference type="AlphaFoldDB" id="Q01RM7"/>
<organism evidence="2">
    <name type="scientific">Solibacter usitatus (strain Ellin6076)</name>
    <dbReference type="NCBI Taxonomy" id="234267"/>
    <lineage>
        <taxon>Bacteria</taxon>
        <taxon>Pseudomonadati</taxon>
        <taxon>Acidobacteriota</taxon>
        <taxon>Terriglobia</taxon>
        <taxon>Bryobacterales</taxon>
        <taxon>Solibacteraceae</taxon>
        <taxon>Candidatus Solibacter</taxon>
    </lineage>
</organism>
<dbReference type="OrthoDB" id="9758333at2"/>
<dbReference type="PANTHER" id="PTHR43576">
    <property type="entry name" value="ALPHA-L-ARABINOFURANOSIDASE C-RELATED"/>
    <property type="match status" value="1"/>
</dbReference>
<keyword evidence="1" id="KW-0732">Signal</keyword>
<dbReference type="SUPFAM" id="SSF51445">
    <property type="entry name" value="(Trans)glycosidases"/>
    <property type="match status" value="1"/>
</dbReference>
<feature type="chain" id="PRO_5004162514" evidence="1">
    <location>
        <begin position="21"/>
        <end position="139"/>
    </location>
</feature>
<dbReference type="EMBL" id="CP000473">
    <property type="protein sequence ID" value="ABJ87693.1"/>
    <property type="molecule type" value="Genomic_DNA"/>
</dbReference>
<accession>Q01RM7</accession>
<sequence length="139" mass="15297" precursor="true">MKSNRRDFFRTLSVSSAALAASSWLQPRGFAQARVPAQGSARTIIKYVHHKGNMDRRIFGSFLEHLGRGVYEGVYDPKSPLADANGFRKDVMAEVKALGVPITRYPGGNFVSGYNWLDGVGPKSQRPTVLDGAWNTLGR</sequence>
<proteinExistence type="predicted"/>